<keyword evidence="2" id="KW-1185">Reference proteome</keyword>
<gene>
    <name evidence="1" type="ORF">ACFOFO_11200</name>
</gene>
<reference evidence="2" key="1">
    <citation type="journal article" date="2019" name="Int. J. Syst. Evol. Microbiol.">
        <title>The Global Catalogue of Microorganisms (GCM) 10K type strain sequencing project: providing services to taxonomists for standard genome sequencing and annotation.</title>
        <authorList>
            <consortium name="The Broad Institute Genomics Platform"/>
            <consortium name="The Broad Institute Genome Sequencing Center for Infectious Disease"/>
            <person name="Wu L."/>
            <person name="Ma J."/>
        </authorList>
    </citation>
    <scope>NUCLEOTIDE SEQUENCE [LARGE SCALE GENOMIC DNA]</scope>
    <source>
        <strain evidence="2">KCTC 42986</strain>
    </source>
</reference>
<accession>A0ABV7F4R3</accession>
<organism evidence="1 2">
    <name type="scientific">Undibacterium arcticum</name>
    <dbReference type="NCBI Taxonomy" id="1762892"/>
    <lineage>
        <taxon>Bacteria</taxon>
        <taxon>Pseudomonadati</taxon>
        <taxon>Pseudomonadota</taxon>
        <taxon>Betaproteobacteria</taxon>
        <taxon>Burkholderiales</taxon>
        <taxon>Oxalobacteraceae</taxon>
        <taxon>Undibacterium</taxon>
    </lineage>
</organism>
<comment type="caution">
    <text evidence="1">The sequence shown here is derived from an EMBL/GenBank/DDBJ whole genome shotgun (WGS) entry which is preliminary data.</text>
</comment>
<dbReference type="Pfam" id="PF02810">
    <property type="entry name" value="SEC-C"/>
    <property type="match status" value="1"/>
</dbReference>
<dbReference type="SUPFAM" id="SSF103642">
    <property type="entry name" value="Sec-C motif"/>
    <property type="match status" value="1"/>
</dbReference>
<dbReference type="EMBL" id="JBHRTP010000032">
    <property type="protein sequence ID" value="MFC3108525.1"/>
    <property type="molecule type" value="Genomic_DNA"/>
</dbReference>
<dbReference type="InterPro" id="IPR004027">
    <property type="entry name" value="SEC_C_motif"/>
</dbReference>
<dbReference type="Gene3D" id="3.10.450.50">
    <property type="match status" value="1"/>
</dbReference>
<evidence type="ECO:0000313" key="2">
    <source>
        <dbReference type="Proteomes" id="UP001595530"/>
    </source>
</evidence>
<protein>
    <submittedName>
        <fullName evidence="1">SEC-C metal-binding domain-containing protein</fullName>
    </submittedName>
</protein>
<evidence type="ECO:0000313" key="1">
    <source>
        <dbReference type="EMBL" id="MFC3108525.1"/>
    </source>
</evidence>
<proteinExistence type="predicted"/>
<dbReference type="RefSeq" id="WP_390322178.1">
    <property type="nucleotide sequence ID" value="NZ_JBHRTP010000032.1"/>
</dbReference>
<dbReference type="Proteomes" id="UP001595530">
    <property type="component" value="Unassembled WGS sequence"/>
</dbReference>
<sequence length="266" mass="30046">MLDAMTEMLDSPLRMLSYVDRRTKYSDILMASHELTILSYHLKQNLWLDEEYDMVVMSDEISADLDLAMLVRRDNIPGKRTPDGILTRFAATTLGRIVKQIETKPEPGTIDLGFTLLTLGEKTFVEVSKGIDELAKLAKKDGKSHDLTIGLKSAGTGLTVHCNDDPIRIAGPRLQAHCKRRKYTERAATWFGICVLPSDTSLRFGLNLNFKWERSDEMDTLTQNLAKPGKLHDLLKRTVAKERKIGRNEICKCGSGKKYKKCCLNQ</sequence>
<name>A0ABV7F4R3_9BURK</name>